<dbReference type="PANTHER" id="PTHR47778">
    <property type="entry name" value="BNAA05G14870D PROTEIN"/>
    <property type="match status" value="1"/>
</dbReference>
<evidence type="ECO:0000313" key="5">
    <source>
        <dbReference type="EMBL" id="KAK1299270.1"/>
    </source>
</evidence>
<keyword evidence="3" id="KW-0472">Membrane</keyword>
<dbReference type="Proteomes" id="UP001180020">
    <property type="component" value="Unassembled WGS sequence"/>
</dbReference>
<evidence type="ECO:0000256" key="1">
    <source>
        <dbReference type="ARBA" id="ARBA00022676"/>
    </source>
</evidence>
<dbReference type="GO" id="GO:0016757">
    <property type="term" value="F:glycosyltransferase activity"/>
    <property type="evidence" value="ECO:0007669"/>
    <property type="project" value="UniProtKB-KW"/>
</dbReference>
<evidence type="ECO:0000256" key="2">
    <source>
        <dbReference type="SAM" id="MobiDB-lite"/>
    </source>
</evidence>
<dbReference type="AlphaFoldDB" id="A0AAV9DDV5"/>
<keyword evidence="6" id="KW-1185">Reference proteome</keyword>
<keyword evidence="1" id="KW-0808">Transferase</keyword>
<comment type="caution">
    <text evidence="5">The sequence shown here is derived from an EMBL/GenBank/DDBJ whole genome shotgun (WGS) entry which is preliminary data.</text>
</comment>
<dbReference type="EMBL" id="JAUJYO010000014">
    <property type="protein sequence ID" value="KAK1299270.1"/>
    <property type="molecule type" value="Genomic_DNA"/>
</dbReference>
<evidence type="ECO:0000313" key="6">
    <source>
        <dbReference type="Proteomes" id="UP001180020"/>
    </source>
</evidence>
<proteinExistence type="predicted"/>
<dbReference type="Gene3D" id="3.40.50.2000">
    <property type="entry name" value="Glycogen Phosphorylase B"/>
    <property type="match status" value="1"/>
</dbReference>
<feature type="compositionally biased region" description="Low complexity" evidence="2">
    <location>
        <begin position="14"/>
        <end position="29"/>
    </location>
</feature>
<feature type="compositionally biased region" description="Basic residues" evidence="2">
    <location>
        <begin position="135"/>
        <end position="153"/>
    </location>
</feature>
<keyword evidence="3" id="KW-0812">Transmembrane</keyword>
<gene>
    <name evidence="5" type="ORF">QJS10_CPB14g01173</name>
</gene>
<dbReference type="Pfam" id="PF00534">
    <property type="entry name" value="Glycos_transf_1"/>
    <property type="match status" value="1"/>
</dbReference>
<feature type="region of interest" description="Disordered" evidence="2">
    <location>
        <begin position="135"/>
        <end position="160"/>
    </location>
</feature>
<accession>A0AAV9DDV5</accession>
<dbReference type="InterPro" id="IPR041693">
    <property type="entry name" value="Glyco_trans_4_5"/>
</dbReference>
<feature type="region of interest" description="Disordered" evidence="2">
    <location>
        <begin position="441"/>
        <end position="465"/>
    </location>
</feature>
<dbReference type="Pfam" id="PF16994">
    <property type="entry name" value="Glyco_trans_4_5"/>
    <property type="match status" value="2"/>
</dbReference>
<dbReference type="PANTHER" id="PTHR47778:SF2">
    <property type="entry name" value="GLYCOSYL TRANSFERASE FAMILY 1 DOMAIN-CONTAINING PROTEIN"/>
    <property type="match status" value="1"/>
</dbReference>
<reference evidence="5" key="1">
    <citation type="journal article" date="2023" name="Nat. Commun.">
        <title>Diploid and tetraploid genomes of Acorus and the evolution of monocots.</title>
        <authorList>
            <person name="Ma L."/>
            <person name="Liu K.W."/>
            <person name="Li Z."/>
            <person name="Hsiao Y.Y."/>
            <person name="Qi Y."/>
            <person name="Fu T."/>
            <person name="Tang G.D."/>
            <person name="Zhang D."/>
            <person name="Sun W.H."/>
            <person name="Liu D.K."/>
            <person name="Li Y."/>
            <person name="Chen G.Z."/>
            <person name="Liu X.D."/>
            <person name="Liao X.Y."/>
            <person name="Jiang Y.T."/>
            <person name="Yu X."/>
            <person name="Hao Y."/>
            <person name="Huang J."/>
            <person name="Zhao X.W."/>
            <person name="Ke S."/>
            <person name="Chen Y.Y."/>
            <person name="Wu W.L."/>
            <person name="Hsu J.L."/>
            <person name="Lin Y.F."/>
            <person name="Huang M.D."/>
            <person name="Li C.Y."/>
            <person name="Huang L."/>
            <person name="Wang Z.W."/>
            <person name="Zhao X."/>
            <person name="Zhong W.Y."/>
            <person name="Peng D.H."/>
            <person name="Ahmad S."/>
            <person name="Lan S."/>
            <person name="Zhang J.S."/>
            <person name="Tsai W.C."/>
            <person name="Van de Peer Y."/>
            <person name="Liu Z.J."/>
        </authorList>
    </citation>
    <scope>NUCLEOTIDE SEQUENCE</scope>
    <source>
        <strain evidence="5">CP</strain>
    </source>
</reference>
<reference evidence="5" key="2">
    <citation type="submission" date="2023-06" db="EMBL/GenBank/DDBJ databases">
        <authorList>
            <person name="Ma L."/>
            <person name="Liu K.-W."/>
            <person name="Li Z."/>
            <person name="Hsiao Y.-Y."/>
            <person name="Qi Y."/>
            <person name="Fu T."/>
            <person name="Tang G."/>
            <person name="Zhang D."/>
            <person name="Sun W.-H."/>
            <person name="Liu D.-K."/>
            <person name="Li Y."/>
            <person name="Chen G.-Z."/>
            <person name="Liu X.-D."/>
            <person name="Liao X.-Y."/>
            <person name="Jiang Y.-T."/>
            <person name="Yu X."/>
            <person name="Hao Y."/>
            <person name="Huang J."/>
            <person name="Zhao X.-W."/>
            <person name="Ke S."/>
            <person name="Chen Y.-Y."/>
            <person name="Wu W.-L."/>
            <person name="Hsu J.-L."/>
            <person name="Lin Y.-F."/>
            <person name="Huang M.-D."/>
            <person name="Li C.-Y."/>
            <person name="Huang L."/>
            <person name="Wang Z.-W."/>
            <person name="Zhao X."/>
            <person name="Zhong W.-Y."/>
            <person name="Peng D.-H."/>
            <person name="Ahmad S."/>
            <person name="Lan S."/>
            <person name="Zhang J.-S."/>
            <person name="Tsai W.-C."/>
            <person name="Van De Peer Y."/>
            <person name="Liu Z.-J."/>
        </authorList>
    </citation>
    <scope>NUCLEOTIDE SEQUENCE</scope>
    <source>
        <strain evidence="5">CP</strain>
        <tissue evidence="5">Leaves</tissue>
    </source>
</reference>
<sequence>MGRPSPLRTGGGLKSTLSGKSSPRNSSSFRRSHSNRTPRRDGRNNAGRFRWITGNRVVFWLMLITIWAYMGFHFQSQWAHNNNEEAEFLGHRSDVGSIINNNRRLYMKGNASDSADSSGSKGTSILKRLSVSLKRKAKRALPRKNSSSKRTRRTTTIPARQNDTVDEEIPRRNTSYGLIVGPFGKTEDNILGWNAEKRRGTCDRKGGFARIVWSRSFVLIFHELSMTGSPLSMMELATEILSCGGSVSAVVLSRKGGLMGELDRRGIKVLKDKAEFSFKTAMKADLVIAGSANDLGKDSISNTIFSKSIQWDTESKQWLAWCAEENIHLNSEPAIVPLSVNDELAFVAGIPCSLNTPSFSVENMLKRKRSLRVAVRKEMGLSDDDMLVMSLSSINPGKGQLLLLESARLMVERGLHLNDSSSDNLMEEENQSGVSARKLLQKGTSDDKSANESQRVEFSKVASNKRKRKHLRPRILRFLSQHSTLSKLVLWTPATTRVAALYAAADVYVINAQGLGETFGRVTIEAMAFGLPVLGTEAGGTGEIVVNNVTGLLHPVGRPGTHTLAKNIDFFLSNRKTREQMGMSGREKVLRKYLKNHMYQKLAEVLIKCMKIK</sequence>
<name>A0AAV9DDV5_ACOCL</name>
<organism evidence="5 6">
    <name type="scientific">Acorus calamus</name>
    <name type="common">Sweet flag</name>
    <dbReference type="NCBI Taxonomy" id="4465"/>
    <lineage>
        <taxon>Eukaryota</taxon>
        <taxon>Viridiplantae</taxon>
        <taxon>Streptophyta</taxon>
        <taxon>Embryophyta</taxon>
        <taxon>Tracheophyta</taxon>
        <taxon>Spermatophyta</taxon>
        <taxon>Magnoliopsida</taxon>
        <taxon>Liliopsida</taxon>
        <taxon>Acoraceae</taxon>
        <taxon>Acorus</taxon>
    </lineage>
</organism>
<feature type="domain" description="Glycosyl transferase family 1" evidence="4">
    <location>
        <begin position="479"/>
        <end position="587"/>
    </location>
</feature>
<dbReference type="SUPFAM" id="SSF53756">
    <property type="entry name" value="UDP-Glycosyltransferase/glycogen phosphorylase"/>
    <property type="match status" value="1"/>
</dbReference>
<evidence type="ECO:0000259" key="4">
    <source>
        <dbReference type="Pfam" id="PF00534"/>
    </source>
</evidence>
<dbReference type="InterPro" id="IPR001296">
    <property type="entry name" value="Glyco_trans_1"/>
</dbReference>
<evidence type="ECO:0000256" key="3">
    <source>
        <dbReference type="SAM" id="Phobius"/>
    </source>
</evidence>
<dbReference type="CDD" id="cd03801">
    <property type="entry name" value="GT4_PimA-like"/>
    <property type="match status" value="1"/>
</dbReference>
<keyword evidence="3" id="KW-1133">Transmembrane helix</keyword>
<protein>
    <recommendedName>
        <fullName evidence="4">Glycosyl transferase family 1 domain-containing protein</fullName>
    </recommendedName>
</protein>
<feature type="transmembrane region" description="Helical" evidence="3">
    <location>
        <begin position="57"/>
        <end position="74"/>
    </location>
</feature>
<keyword evidence="1" id="KW-0328">Glycosyltransferase</keyword>
<feature type="region of interest" description="Disordered" evidence="2">
    <location>
        <begin position="1"/>
        <end position="46"/>
    </location>
</feature>
<feature type="compositionally biased region" description="Basic and acidic residues" evidence="2">
    <location>
        <begin position="444"/>
        <end position="458"/>
    </location>
</feature>